<dbReference type="PANTHER" id="PTHR30537:SF74">
    <property type="entry name" value="HTH-TYPE TRANSCRIPTIONAL REGULATOR TRPI"/>
    <property type="match status" value="1"/>
</dbReference>
<dbReference type="Proteomes" id="UP000256710">
    <property type="component" value="Unassembled WGS sequence"/>
</dbReference>
<accession>A0ABY1VB93</accession>
<dbReference type="EMBL" id="OFTC01000036">
    <property type="protein sequence ID" value="SOZ38877.1"/>
    <property type="molecule type" value="Genomic_DNA"/>
</dbReference>
<evidence type="ECO:0000259" key="3">
    <source>
        <dbReference type="PROSITE" id="PS50931"/>
    </source>
</evidence>
<comment type="caution">
    <text evidence="4">The sequence shown here is derived from an EMBL/GenBank/DDBJ whole genome shotgun (WGS) entry which is preliminary data.</text>
</comment>
<comment type="similarity">
    <text evidence="1">Belongs to the LysR transcriptional regulatory family.</text>
</comment>
<feature type="compositionally biased region" description="Basic and acidic residues" evidence="2">
    <location>
        <begin position="159"/>
        <end position="168"/>
    </location>
</feature>
<protein>
    <recommendedName>
        <fullName evidence="3">HTH lysR-type domain-containing protein</fullName>
    </recommendedName>
</protein>
<sequence length="290" mass="31253">MSNPQPYGRLAGMDKLPPLNALRAFEAAARHLSITTAAQELHVTPGAVSRQIRTLEEGLGVQLLHRGHRQISLTRTGEDYYRAVTRGHGRPARGHAAARQARPAQAAQGARLHHLRHALADTAAVELPCGPSRHRGAADRVAGPGRFPQGRHRRRDPTRRRQVERREYLPAGVQHPGAGLQPRRGGRQPEGEKACRPAAPDAAAFDCAPGRLGALAEGGARRRAGRRAQWHDVPEFRHGLCGGSGRAGFRHRPALPGRGRPGGRAAGRAVPPERRHGRLHLLPADAGGPQ</sequence>
<evidence type="ECO:0000256" key="2">
    <source>
        <dbReference type="SAM" id="MobiDB-lite"/>
    </source>
</evidence>
<dbReference type="PANTHER" id="PTHR30537">
    <property type="entry name" value="HTH-TYPE TRANSCRIPTIONAL REGULATOR"/>
    <property type="match status" value="1"/>
</dbReference>
<dbReference type="Pfam" id="PF00126">
    <property type="entry name" value="HTH_1"/>
    <property type="match status" value="1"/>
</dbReference>
<dbReference type="Gene3D" id="1.10.10.10">
    <property type="entry name" value="Winged helix-like DNA-binding domain superfamily/Winged helix DNA-binding domain"/>
    <property type="match status" value="1"/>
</dbReference>
<name>A0ABY1VB93_9BURK</name>
<gene>
    <name evidence="4" type="ORF">CBM2605_B130174</name>
</gene>
<dbReference type="InterPro" id="IPR000847">
    <property type="entry name" value="LysR_HTH_N"/>
</dbReference>
<evidence type="ECO:0000313" key="5">
    <source>
        <dbReference type="Proteomes" id="UP000256710"/>
    </source>
</evidence>
<feature type="domain" description="HTH lysR-type" evidence="3">
    <location>
        <begin position="17"/>
        <end position="74"/>
    </location>
</feature>
<dbReference type="InterPro" id="IPR058163">
    <property type="entry name" value="LysR-type_TF_proteobact-type"/>
</dbReference>
<dbReference type="SUPFAM" id="SSF46785">
    <property type="entry name" value="Winged helix' DNA-binding domain"/>
    <property type="match status" value="1"/>
</dbReference>
<evidence type="ECO:0000313" key="4">
    <source>
        <dbReference type="EMBL" id="SOZ38877.1"/>
    </source>
</evidence>
<dbReference type="PRINTS" id="PR00039">
    <property type="entry name" value="HTHLYSR"/>
</dbReference>
<feature type="region of interest" description="Disordered" evidence="2">
    <location>
        <begin position="236"/>
        <end position="290"/>
    </location>
</feature>
<dbReference type="InterPro" id="IPR036388">
    <property type="entry name" value="WH-like_DNA-bd_sf"/>
</dbReference>
<feature type="compositionally biased region" description="Basic residues" evidence="2">
    <location>
        <begin position="149"/>
        <end position="158"/>
    </location>
</feature>
<evidence type="ECO:0000256" key="1">
    <source>
        <dbReference type="ARBA" id="ARBA00009437"/>
    </source>
</evidence>
<reference evidence="4 5" key="1">
    <citation type="submission" date="2018-01" db="EMBL/GenBank/DDBJ databases">
        <authorList>
            <person name="Clerissi C."/>
        </authorList>
    </citation>
    <scope>NUCLEOTIDE SEQUENCE [LARGE SCALE GENOMIC DNA]</scope>
    <source>
        <strain evidence="4">Cupriavidus taiwanensis STM 6082</strain>
    </source>
</reference>
<feature type="region of interest" description="Disordered" evidence="2">
    <location>
        <begin position="130"/>
        <end position="197"/>
    </location>
</feature>
<organism evidence="4 5">
    <name type="scientific">Cupriavidus neocaledonicus</name>
    <dbReference type="NCBI Taxonomy" id="1040979"/>
    <lineage>
        <taxon>Bacteria</taxon>
        <taxon>Pseudomonadati</taxon>
        <taxon>Pseudomonadota</taxon>
        <taxon>Betaproteobacteria</taxon>
        <taxon>Burkholderiales</taxon>
        <taxon>Burkholderiaceae</taxon>
        <taxon>Cupriavidus</taxon>
    </lineage>
</organism>
<keyword evidence="5" id="KW-1185">Reference proteome</keyword>
<dbReference type="PROSITE" id="PS50931">
    <property type="entry name" value="HTH_LYSR"/>
    <property type="match status" value="1"/>
</dbReference>
<dbReference type="InterPro" id="IPR036390">
    <property type="entry name" value="WH_DNA-bd_sf"/>
</dbReference>
<proteinExistence type="inferred from homology"/>